<keyword evidence="12" id="KW-0472">Membrane</keyword>
<dbReference type="Pfam" id="PF00556">
    <property type="entry name" value="LHC"/>
    <property type="match status" value="1"/>
</dbReference>
<dbReference type="Proteomes" id="UP000216998">
    <property type="component" value="Unassembled WGS sequence"/>
</dbReference>
<dbReference type="GO" id="GO:0042314">
    <property type="term" value="F:bacteriochlorophyll binding"/>
    <property type="evidence" value="ECO:0007669"/>
    <property type="project" value="UniProtKB-KW"/>
</dbReference>
<proteinExistence type="predicted"/>
<keyword evidence="7" id="KW-0479">Metal-binding</keyword>
<evidence type="ECO:0000256" key="8">
    <source>
        <dbReference type="ARBA" id="ARBA00022842"/>
    </source>
</evidence>
<evidence type="ECO:0000256" key="4">
    <source>
        <dbReference type="ARBA" id="ARBA00022494"/>
    </source>
</evidence>
<dbReference type="GO" id="GO:0005886">
    <property type="term" value="C:plasma membrane"/>
    <property type="evidence" value="ECO:0007669"/>
    <property type="project" value="UniProtKB-SubCell"/>
</dbReference>
<keyword evidence="4" id="KW-0148">Chlorophyll</keyword>
<name>A0A255YYI4_9PROT</name>
<evidence type="ECO:0000256" key="12">
    <source>
        <dbReference type="ARBA" id="ARBA00023136"/>
    </source>
</evidence>
<keyword evidence="13" id="KW-0437">Light-harvesting polypeptide</keyword>
<dbReference type="InterPro" id="IPR000066">
    <property type="entry name" value="Antenna_a/b"/>
</dbReference>
<evidence type="ECO:0000313" key="15">
    <source>
        <dbReference type="EMBL" id="OYQ34262.1"/>
    </source>
</evidence>
<keyword evidence="11" id="KW-0157">Chromophore</keyword>
<dbReference type="GO" id="GO:0046872">
    <property type="term" value="F:metal ion binding"/>
    <property type="evidence" value="ECO:0007669"/>
    <property type="project" value="UniProtKB-KW"/>
</dbReference>
<reference evidence="15 16" key="1">
    <citation type="submission" date="2017-07" db="EMBL/GenBank/DDBJ databases">
        <title>Niveispirillum cyanobacteriorum sp. nov., isolated from cyanobacterial aggregates in a eutrophic lake.</title>
        <authorList>
            <person name="Cai H."/>
        </authorList>
    </citation>
    <scope>NUCLEOTIDE SEQUENCE [LARGE SCALE GENOMIC DNA]</scope>
    <source>
        <strain evidence="16">TH1-14</strain>
    </source>
</reference>
<evidence type="ECO:0000313" key="16">
    <source>
        <dbReference type="Proteomes" id="UP000216998"/>
    </source>
</evidence>
<accession>A0A255YYI4</accession>
<evidence type="ECO:0000259" key="14">
    <source>
        <dbReference type="Pfam" id="PF00556"/>
    </source>
</evidence>
<dbReference type="PRINTS" id="PR00673">
    <property type="entry name" value="LIGHTHARVSTA"/>
</dbReference>
<dbReference type="Gene3D" id="4.10.220.20">
    <property type="entry name" value="Light-harvesting complex"/>
    <property type="match status" value="1"/>
</dbReference>
<organism evidence="15 16">
    <name type="scientific">Niveispirillum lacus</name>
    <dbReference type="NCBI Taxonomy" id="1981099"/>
    <lineage>
        <taxon>Bacteria</taxon>
        <taxon>Pseudomonadati</taxon>
        <taxon>Pseudomonadota</taxon>
        <taxon>Alphaproteobacteria</taxon>
        <taxon>Rhodospirillales</taxon>
        <taxon>Azospirillaceae</taxon>
        <taxon>Niveispirillum</taxon>
    </lineage>
</organism>
<evidence type="ECO:0000256" key="10">
    <source>
        <dbReference type="ARBA" id="ARBA00022989"/>
    </source>
</evidence>
<keyword evidence="5" id="KW-0042">Antenna complex</keyword>
<evidence type="ECO:0000256" key="5">
    <source>
        <dbReference type="ARBA" id="ARBA00022549"/>
    </source>
</evidence>
<comment type="caution">
    <text evidence="15">The sequence shown here is derived from an EMBL/GenBank/DDBJ whole genome shotgun (WGS) entry which is preliminary data.</text>
</comment>
<evidence type="ECO:0000256" key="2">
    <source>
        <dbReference type="ARBA" id="ARBA00004249"/>
    </source>
</evidence>
<dbReference type="GO" id="GO:0019684">
    <property type="term" value="P:photosynthesis, light reaction"/>
    <property type="evidence" value="ECO:0007669"/>
    <property type="project" value="InterPro"/>
</dbReference>
<evidence type="ECO:0000256" key="1">
    <source>
        <dbReference type="ARBA" id="ARBA00002455"/>
    </source>
</evidence>
<dbReference type="SUPFAM" id="SSF56918">
    <property type="entry name" value="Light-harvesting complex subunits"/>
    <property type="match status" value="1"/>
</dbReference>
<evidence type="ECO:0000256" key="11">
    <source>
        <dbReference type="ARBA" id="ARBA00022991"/>
    </source>
</evidence>
<dbReference type="InterPro" id="IPR018332">
    <property type="entry name" value="Antenna_alpha"/>
</dbReference>
<keyword evidence="3" id="KW-1003">Cell membrane</keyword>
<comment type="subcellular location">
    <subcellularLocation>
        <location evidence="2">Cell inner membrane</location>
        <topology evidence="2">Single-pass type II membrane protein</topology>
    </subcellularLocation>
</comment>
<dbReference type="GO" id="GO:0030077">
    <property type="term" value="C:plasma membrane light-harvesting complex"/>
    <property type="evidence" value="ECO:0007669"/>
    <property type="project" value="InterPro"/>
</dbReference>
<sequence length="65" mass="7523">MWRIWLMFDPRKALVALSVFLFTLAILIHFVLLSTERFNWLEGKPLKTSAIEQSLFQDADQLGVG</sequence>
<dbReference type="NCBIfam" id="NF040861">
    <property type="entry name" value="pufA_517_ASD"/>
    <property type="match status" value="1"/>
</dbReference>
<keyword evidence="10" id="KW-1133">Transmembrane helix</keyword>
<dbReference type="InterPro" id="IPR035889">
    <property type="entry name" value="Light-harvesting_complex"/>
</dbReference>
<evidence type="ECO:0000256" key="13">
    <source>
        <dbReference type="ARBA" id="ARBA00023243"/>
    </source>
</evidence>
<evidence type="ECO:0000256" key="9">
    <source>
        <dbReference type="ARBA" id="ARBA00022956"/>
    </source>
</evidence>
<evidence type="ECO:0000256" key="3">
    <source>
        <dbReference type="ARBA" id="ARBA00022475"/>
    </source>
</evidence>
<keyword evidence="16" id="KW-1185">Reference proteome</keyword>
<dbReference type="OrthoDB" id="8564165at2"/>
<gene>
    <name evidence="15" type="ORF">CHU95_12525</name>
</gene>
<evidence type="ECO:0000256" key="7">
    <source>
        <dbReference type="ARBA" id="ARBA00022723"/>
    </source>
</evidence>
<evidence type="ECO:0000256" key="6">
    <source>
        <dbReference type="ARBA" id="ARBA00022692"/>
    </source>
</evidence>
<dbReference type="RefSeq" id="WP_094456671.1">
    <property type="nucleotide sequence ID" value="NZ_NOXU01000029.1"/>
</dbReference>
<dbReference type="AlphaFoldDB" id="A0A255YYI4"/>
<protein>
    <submittedName>
        <fullName evidence="15">Light-harvesting protein</fullName>
    </submittedName>
</protein>
<comment type="function">
    <text evidence="1">Antenna complexes are light-harvesting systems, which transfer the excitation energy to the reaction centers.</text>
</comment>
<feature type="domain" description="Antenna complex alpha/beta subunit" evidence="14">
    <location>
        <begin position="1"/>
        <end position="41"/>
    </location>
</feature>
<keyword evidence="8" id="KW-0460">Magnesium</keyword>
<keyword evidence="6" id="KW-0812">Transmembrane</keyword>
<dbReference type="EMBL" id="NOXU01000029">
    <property type="protein sequence ID" value="OYQ34262.1"/>
    <property type="molecule type" value="Genomic_DNA"/>
</dbReference>
<keyword evidence="9" id="KW-0076">Bacteriochlorophyll</keyword>